<proteinExistence type="predicted"/>
<dbReference type="AlphaFoldDB" id="X6P0T2"/>
<evidence type="ECO:0000313" key="3">
    <source>
        <dbReference type="Proteomes" id="UP000023152"/>
    </source>
</evidence>
<protein>
    <recommendedName>
        <fullName evidence="4">Transmembrane protein</fullName>
    </recommendedName>
</protein>
<name>X6P0T2_RETFI</name>
<organism evidence="2 3">
    <name type="scientific">Reticulomyxa filosa</name>
    <dbReference type="NCBI Taxonomy" id="46433"/>
    <lineage>
        <taxon>Eukaryota</taxon>
        <taxon>Sar</taxon>
        <taxon>Rhizaria</taxon>
        <taxon>Retaria</taxon>
        <taxon>Foraminifera</taxon>
        <taxon>Monothalamids</taxon>
        <taxon>Reticulomyxidae</taxon>
        <taxon>Reticulomyxa</taxon>
    </lineage>
</organism>
<reference evidence="2 3" key="1">
    <citation type="journal article" date="2013" name="Curr. Biol.">
        <title>The Genome of the Foraminiferan Reticulomyxa filosa.</title>
        <authorList>
            <person name="Glockner G."/>
            <person name="Hulsmann N."/>
            <person name="Schleicher M."/>
            <person name="Noegel A.A."/>
            <person name="Eichinger L."/>
            <person name="Gallinger C."/>
            <person name="Pawlowski J."/>
            <person name="Sierra R."/>
            <person name="Euteneuer U."/>
            <person name="Pillet L."/>
            <person name="Moustafa A."/>
            <person name="Platzer M."/>
            <person name="Groth M."/>
            <person name="Szafranski K."/>
            <person name="Schliwa M."/>
        </authorList>
    </citation>
    <scope>NUCLEOTIDE SEQUENCE [LARGE SCALE GENOMIC DNA]</scope>
</reference>
<sequence length="145" mass="17399">MKCQQDCKQIVDDLYFLFDYQFVKGCSLSDIKHEQFGLNKSSKRAMFKVFAKNDLIMILIPTIYTMTKNFLAIYFIFVFYYFTNIVKKRLDLQIFFRSLQTSFIKKITSNKKKAQHLIKYNCYKSVLEKKLAEFFKQQPKQVDKS</sequence>
<gene>
    <name evidence="2" type="ORF">RFI_04942</name>
</gene>
<keyword evidence="1" id="KW-0812">Transmembrane</keyword>
<keyword evidence="3" id="KW-1185">Reference proteome</keyword>
<keyword evidence="1" id="KW-1133">Transmembrane helix</keyword>
<evidence type="ECO:0000256" key="1">
    <source>
        <dbReference type="SAM" id="Phobius"/>
    </source>
</evidence>
<dbReference type="EMBL" id="ASPP01004425">
    <property type="protein sequence ID" value="ETO32175.1"/>
    <property type="molecule type" value="Genomic_DNA"/>
</dbReference>
<dbReference type="Proteomes" id="UP000023152">
    <property type="component" value="Unassembled WGS sequence"/>
</dbReference>
<evidence type="ECO:0000313" key="2">
    <source>
        <dbReference type="EMBL" id="ETO32175.1"/>
    </source>
</evidence>
<accession>X6P0T2</accession>
<comment type="caution">
    <text evidence="2">The sequence shown here is derived from an EMBL/GenBank/DDBJ whole genome shotgun (WGS) entry which is preliminary data.</text>
</comment>
<feature type="transmembrane region" description="Helical" evidence="1">
    <location>
        <begin position="55"/>
        <end position="82"/>
    </location>
</feature>
<evidence type="ECO:0008006" key="4">
    <source>
        <dbReference type="Google" id="ProtNLM"/>
    </source>
</evidence>
<keyword evidence="1" id="KW-0472">Membrane</keyword>